<dbReference type="RefSeq" id="WP_216879275.1">
    <property type="nucleotide sequence ID" value="NZ_JAERQM010000015.1"/>
</dbReference>
<reference evidence="1 2" key="1">
    <citation type="submission" date="2021-01" db="EMBL/GenBank/DDBJ databases">
        <title>Roseomonas sp. nov, a bacterium isolated from an oil production mixture in Yumen Oilfield.</title>
        <authorList>
            <person name="Wu D."/>
        </authorList>
    </citation>
    <scope>NUCLEOTIDE SEQUENCE [LARGE SCALE GENOMIC DNA]</scope>
    <source>
        <strain evidence="1 2">ROY-5-3</strain>
    </source>
</reference>
<evidence type="ECO:0000313" key="1">
    <source>
        <dbReference type="EMBL" id="MBU8547291.1"/>
    </source>
</evidence>
<name>A0ABS6HEW4_9PROT</name>
<protein>
    <submittedName>
        <fullName evidence="1">Uncharacterized protein</fullName>
    </submittedName>
</protein>
<proteinExistence type="predicted"/>
<accession>A0ABS6HEW4</accession>
<gene>
    <name evidence="1" type="ORF">JJQ90_26480</name>
</gene>
<comment type="caution">
    <text evidence="1">The sequence shown here is derived from an EMBL/GenBank/DDBJ whole genome shotgun (WGS) entry which is preliminary data.</text>
</comment>
<organism evidence="1 2">
    <name type="scientific">Falsiroseomonas oleicola</name>
    <dbReference type="NCBI Taxonomy" id="2801474"/>
    <lineage>
        <taxon>Bacteria</taxon>
        <taxon>Pseudomonadati</taxon>
        <taxon>Pseudomonadota</taxon>
        <taxon>Alphaproteobacteria</taxon>
        <taxon>Acetobacterales</taxon>
        <taxon>Roseomonadaceae</taxon>
        <taxon>Falsiroseomonas</taxon>
    </lineage>
</organism>
<dbReference type="EMBL" id="JAERQM010000015">
    <property type="protein sequence ID" value="MBU8547291.1"/>
    <property type="molecule type" value="Genomic_DNA"/>
</dbReference>
<sequence length="420" mass="42775">MTMTMAPMLGMLGEAGTRLVSPSVLRDFAPLQRAQVTANTSSLGADGMSWLEYGADVPRFSGSARRLLIEGQRTNGIRNPRAQGAAIGSPGTAPTHWVISGTGSGITRQIMDTGTENGLAWIDLRFSGTNSAGSTLQLSISPEAGTANAASPGETWTSSSFVRLVGGSLTGLTSVAQVMRARDAGGVSIGVESIAMVPTGASLGSQRWHATLTMPALAAFAHSEVLLTIPAAGTIDVTLRVACPQQELAPFVSSPILPLVGSPGASTRGMDLVSTPLASLGVAGPCTVLWAGQIPALSGEAYLFHLDDGGNTNRIAMPVQASGAVRVRSPGTTLKANAGTITAGVPFAVGLSVDGTGSGSVLLRGDSIQPLVALSTDLTTLRLGSSATGTNNLFGEIRHLRVLPFAMTGSQMEAALTALD</sequence>
<evidence type="ECO:0000313" key="2">
    <source>
        <dbReference type="Proteomes" id="UP000689967"/>
    </source>
</evidence>
<keyword evidence="2" id="KW-1185">Reference proteome</keyword>
<dbReference type="Proteomes" id="UP000689967">
    <property type="component" value="Unassembled WGS sequence"/>
</dbReference>